<dbReference type="AlphaFoldDB" id="A0A0K1ESY0"/>
<name>A0A0K1ESY0_CHOCO</name>
<accession>A0A0K1ESY0</accession>
<protein>
    <submittedName>
        <fullName evidence="2">Uncharacterized protein</fullName>
    </submittedName>
</protein>
<dbReference type="STRING" id="52.CMC5_082780"/>
<feature type="signal peptide" evidence="1">
    <location>
        <begin position="1"/>
        <end position="20"/>
    </location>
</feature>
<sequence length="180" mass="18935">MHHRPLLTPFVLAWPVLALSCLLTAPSDEELVGSCEDDRKNGGETDVDCGGPCAPCGTNRTCKEHEDCATGVCLVGVCERPSCSDGVQNGSETDVDCGGLDEGCNYCANGRRCLVDDDCDSLICTNDVCDDGCSDGILNGSEADIDCGEFCPLQCGPGQACYDDLDCASRLCDVEEGRCQ</sequence>
<dbReference type="RefSeq" id="WP_050435434.1">
    <property type="nucleotide sequence ID" value="NZ_CP012159.1"/>
</dbReference>
<dbReference type="EMBL" id="CP012159">
    <property type="protein sequence ID" value="AKT44040.1"/>
    <property type="molecule type" value="Genomic_DNA"/>
</dbReference>
<proteinExistence type="predicted"/>
<evidence type="ECO:0000313" key="2">
    <source>
        <dbReference type="EMBL" id="AKT44040.1"/>
    </source>
</evidence>
<dbReference type="PROSITE" id="PS51257">
    <property type="entry name" value="PROKAR_LIPOPROTEIN"/>
    <property type="match status" value="1"/>
</dbReference>
<feature type="chain" id="PRO_5005459966" evidence="1">
    <location>
        <begin position="21"/>
        <end position="180"/>
    </location>
</feature>
<reference evidence="2 3" key="1">
    <citation type="submission" date="2015-07" db="EMBL/GenBank/DDBJ databases">
        <title>Genome analysis of myxobacterium Chondromyces crocatus Cm c5 reveals a high potential for natural compound synthesis and the genetic basis for the loss of fruiting body formation.</title>
        <authorList>
            <person name="Zaburannyi N."/>
            <person name="Bunk B."/>
            <person name="Maier J."/>
            <person name="Overmann J."/>
            <person name="Mueller R."/>
        </authorList>
    </citation>
    <scope>NUCLEOTIDE SEQUENCE [LARGE SCALE GENOMIC DNA]</scope>
    <source>
        <strain evidence="2 3">Cm c5</strain>
    </source>
</reference>
<keyword evidence="1" id="KW-0732">Signal</keyword>
<keyword evidence="3" id="KW-1185">Reference proteome</keyword>
<dbReference type="Proteomes" id="UP000067626">
    <property type="component" value="Chromosome"/>
</dbReference>
<organism evidence="2 3">
    <name type="scientific">Chondromyces crocatus</name>
    <dbReference type="NCBI Taxonomy" id="52"/>
    <lineage>
        <taxon>Bacteria</taxon>
        <taxon>Pseudomonadati</taxon>
        <taxon>Myxococcota</taxon>
        <taxon>Polyangia</taxon>
        <taxon>Polyangiales</taxon>
        <taxon>Polyangiaceae</taxon>
        <taxon>Chondromyces</taxon>
    </lineage>
</organism>
<dbReference type="OrthoDB" id="5525814at2"/>
<gene>
    <name evidence="2" type="ORF">CMC5_082780</name>
</gene>
<dbReference type="KEGG" id="ccro:CMC5_082780"/>
<evidence type="ECO:0000313" key="3">
    <source>
        <dbReference type="Proteomes" id="UP000067626"/>
    </source>
</evidence>
<evidence type="ECO:0000256" key="1">
    <source>
        <dbReference type="SAM" id="SignalP"/>
    </source>
</evidence>